<evidence type="ECO:0000313" key="1">
    <source>
        <dbReference type="EMBL" id="KAI3776742.1"/>
    </source>
</evidence>
<evidence type="ECO:0000313" key="2">
    <source>
        <dbReference type="Proteomes" id="UP001056120"/>
    </source>
</evidence>
<accession>A0ACB9G1S0</accession>
<gene>
    <name evidence="1" type="ORF">L1987_46531</name>
</gene>
<protein>
    <submittedName>
        <fullName evidence="1">Uncharacterized protein</fullName>
    </submittedName>
</protein>
<comment type="caution">
    <text evidence="1">The sequence shown here is derived from an EMBL/GenBank/DDBJ whole genome shotgun (WGS) entry which is preliminary data.</text>
</comment>
<keyword evidence="2" id="KW-1185">Reference proteome</keyword>
<dbReference type="EMBL" id="CM042032">
    <property type="protein sequence ID" value="KAI3776742.1"/>
    <property type="molecule type" value="Genomic_DNA"/>
</dbReference>
<sequence length="451" mass="51176">MLQSHAPILYALCLLYTIYILHIEYIYTHLYVYIKLQAVVFQFDSSHQSTTKLGFANYCIDRFQTFEFLHVINTGFKIIELHIHLTGMNSSSTRYLNSKRMDVYEPMHQFSMWGDFKGNIYQDAAATMIIQMDAKLDNQLSEDTSHTTNGPSNQCDQETSKPVDKVLRRLAQNREAARKSRLRKKAYVQQLEASRLKLIHLEQELEQTKAQCALMSGGVNASQHGFHGATNSVTPAGIGVFETEYEQWVEIQNKKTNALKTALHSDLAEPELDILVKDTLDHYANLFNIKATAAKTDVCYLISGVWKTSTERLFLWIGGFRPSELLKVLVPQLDLLDQQSHDLYNLIQACQQAEDSLSQGMEKLQQTLAEAVACGPALGGGSYEMHSAMDKLEELVRLVIQADYVRNETLQQTLRYLTTRQAAQGLISLGEYFQRLRALSSAWAMRLCEPA</sequence>
<reference evidence="1 2" key="2">
    <citation type="journal article" date="2022" name="Mol. Ecol. Resour.">
        <title>The genomes of chicory, endive, great burdock and yacon provide insights into Asteraceae paleo-polyploidization history and plant inulin production.</title>
        <authorList>
            <person name="Fan W."/>
            <person name="Wang S."/>
            <person name="Wang H."/>
            <person name="Wang A."/>
            <person name="Jiang F."/>
            <person name="Liu H."/>
            <person name="Zhao H."/>
            <person name="Xu D."/>
            <person name="Zhang Y."/>
        </authorList>
    </citation>
    <scope>NUCLEOTIDE SEQUENCE [LARGE SCALE GENOMIC DNA]</scope>
    <source>
        <strain evidence="2">cv. Yunnan</strain>
        <tissue evidence="1">Leaves</tissue>
    </source>
</reference>
<name>A0ACB9G1S0_9ASTR</name>
<organism evidence="1 2">
    <name type="scientific">Smallanthus sonchifolius</name>
    <dbReference type="NCBI Taxonomy" id="185202"/>
    <lineage>
        <taxon>Eukaryota</taxon>
        <taxon>Viridiplantae</taxon>
        <taxon>Streptophyta</taxon>
        <taxon>Embryophyta</taxon>
        <taxon>Tracheophyta</taxon>
        <taxon>Spermatophyta</taxon>
        <taxon>Magnoliopsida</taxon>
        <taxon>eudicotyledons</taxon>
        <taxon>Gunneridae</taxon>
        <taxon>Pentapetalae</taxon>
        <taxon>asterids</taxon>
        <taxon>campanulids</taxon>
        <taxon>Asterales</taxon>
        <taxon>Asteraceae</taxon>
        <taxon>Asteroideae</taxon>
        <taxon>Heliantheae alliance</taxon>
        <taxon>Millerieae</taxon>
        <taxon>Smallanthus</taxon>
    </lineage>
</organism>
<proteinExistence type="predicted"/>
<dbReference type="Proteomes" id="UP001056120">
    <property type="component" value="Linkage Group LG15"/>
</dbReference>
<reference evidence="2" key="1">
    <citation type="journal article" date="2022" name="Mol. Ecol. Resour.">
        <title>The genomes of chicory, endive, great burdock and yacon provide insights into Asteraceae palaeo-polyploidization history and plant inulin production.</title>
        <authorList>
            <person name="Fan W."/>
            <person name="Wang S."/>
            <person name="Wang H."/>
            <person name="Wang A."/>
            <person name="Jiang F."/>
            <person name="Liu H."/>
            <person name="Zhao H."/>
            <person name="Xu D."/>
            <person name="Zhang Y."/>
        </authorList>
    </citation>
    <scope>NUCLEOTIDE SEQUENCE [LARGE SCALE GENOMIC DNA]</scope>
    <source>
        <strain evidence="2">cv. Yunnan</strain>
    </source>
</reference>